<dbReference type="InterPro" id="IPR003793">
    <property type="entry name" value="UPF0166"/>
</dbReference>
<dbReference type="AlphaFoldDB" id="Q1QUC1"/>
<dbReference type="Gene3D" id="3.30.70.120">
    <property type="match status" value="1"/>
</dbReference>
<evidence type="ECO:0000256" key="1">
    <source>
        <dbReference type="ARBA" id="ARBA00010554"/>
    </source>
</evidence>
<dbReference type="Pfam" id="PF02641">
    <property type="entry name" value="DUF190"/>
    <property type="match status" value="1"/>
</dbReference>
<protein>
    <submittedName>
        <fullName evidence="2">Uncharacterized protein</fullName>
    </submittedName>
</protein>
<dbReference type="EMBL" id="CP000285">
    <property type="protein sequence ID" value="ABE59937.1"/>
    <property type="molecule type" value="Genomic_DNA"/>
</dbReference>
<organism evidence="2 3">
    <name type="scientific">Chromohalobacter israelensis (strain ATCC BAA-138 / DSM 3043 / CIP 106854 / NCIMB 13768 / 1H11)</name>
    <name type="common">Chromohalobacter salexigens</name>
    <dbReference type="NCBI Taxonomy" id="290398"/>
    <lineage>
        <taxon>Bacteria</taxon>
        <taxon>Pseudomonadati</taxon>
        <taxon>Pseudomonadota</taxon>
        <taxon>Gammaproteobacteria</taxon>
        <taxon>Oceanospirillales</taxon>
        <taxon>Halomonadaceae</taxon>
        <taxon>Chromohalobacter</taxon>
    </lineage>
</organism>
<name>Q1QUC1_CHRI1</name>
<evidence type="ECO:0000313" key="3">
    <source>
        <dbReference type="Proteomes" id="UP000000239"/>
    </source>
</evidence>
<keyword evidence="3" id="KW-1185">Reference proteome</keyword>
<dbReference type="Proteomes" id="UP000000239">
    <property type="component" value="Chromosome"/>
</dbReference>
<dbReference type="STRING" id="290398.Csal_2590"/>
<dbReference type="InterPro" id="IPR011322">
    <property type="entry name" value="N-reg_PII-like_a/b"/>
</dbReference>
<evidence type="ECO:0000313" key="2">
    <source>
        <dbReference type="EMBL" id="ABE59937.1"/>
    </source>
</evidence>
<gene>
    <name evidence="2" type="ordered locus">Csal_2590</name>
</gene>
<dbReference type="eggNOG" id="COG1993">
    <property type="taxonomic scope" value="Bacteria"/>
</dbReference>
<comment type="similarity">
    <text evidence="1">Belongs to the UPF0166 family.</text>
</comment>
<dbReference type="InterPro" id="IPR015867">
    <property type="entry name" value="N-reg_PII/ATP_PRibTrfase_C"/>
</dbReference>
<dbReference type="SUPFAM" id="SSF54913">
    <property type="entry name" value="GlnB-like"/>
    <property type="match status" value="1"/>
</dbReference>
<accession>Q1QUC1</accession>
<proteinExistence type="inferred from homology"/>
<dbReference type="HOGENOM" id="CLU_168952_0_0_6"/>
<reference evidence="2 3" key="1">
    <citation type="journal article" date="2011" name="Stand. Genomic Sci.">
        <title>Complete genome sequence of the halophilic and highly halotolerant Chromohalobacter salexigens type strain (1H11(T)).</title>
        <authorList>
            <person name="Copeland A."/>
            <person name="O'Connor K."/>
            <person name="Lucas S."/>
            <person name="Lapidus A."/>
            <person name="Berry K.W."/>
            <person name="Detter J.C."/>
            <person name="Del Rio T.G."/>
            <person name="Hammon N."/>
            <person name="Dalin E."/>
            <person name="Tice H."/>
            <person name="Pitluck S."/>
            <person name="Bruce D."/>
            <person name="Goodwin L."/>
            <person name="Han C."/>
            <person name="Tapia R."/>
            <person name="Saunders E."/>
            <person name="Schmutz J."/>
            <person name="Brettin T."/>
            <person name="Larimer F."/>
            <person name="Land M."/>
            <person name="Hauser L."/>
            <person name="Vargas C."/>
            <person name="Nieto J.J."/>
            <person name="Kyrpides N.C."/>
            <person name="Ivanova N."/>
            <person name="Goker M."/>
            <person name="Klenk H.P."/>
            <person name="Csonka L.N."/>
            <person name="Woyke T."/>
        </authorList>
    </citation>
    <scope>NUCLEOTIDE SEQUENCE [LARGE SCALE GENOMIC DNA]</scope>
    <source>
        <strain evidence="3">ATCC BAA-138 / DSM 3043 / CIP 106854 / NCIMB 13768 / 1H11</strain>
    </source>
</reference>
<sequence length="111" mass="12299">MNAWQHGDEVIFMAPQSRRHHGKPVIDAVAACAKKLGITRMTQRMDSEGTGANGRTHSAHFFELADQPVELAFVLEKALAERLIEAVDEAGIDVFVLRRDVAYAQLGGERR</sequence>
<dbReference type="KEGG" id="csa:Csal_2590"/>
<dbReference type="OrthoDB" id="5339790at2"/>